<protein>
    <submittedName>
        <fullName evidence="7">Phage integrase family protein</fullName>
    </submittedName>
</protein>
<dbReference type="GO" id="GO:0015074">
    <property type="term" value="P:DNA integration"/>
    <property type="evidence" value="ECO:0007669"/>
    <property type="project" value="UniProtKB-KW"/>
</dbReference>
<keyword evidence="8" id="KW-1185">Reference proteome</keyword>
<dbReference type="OrthoDB" id="7222937at2"/>
<dbReference type="InterPro" id="IPR010998">
    <property type="entry name" value="Integrase_recombinase_N"/>
</dbReference>
<name>A0A1M5IWA4_9HYPH</name>
<feature type="domain" description="Tyr recombinase" evidence="6">
    <location>
        <begin position="259"/>
        <end position="446"/>
    </location>
</feature>
<comment type="similarity">
    <text evidence="1">Belongs to the 'phage' integrase family.</text>
</comment>
<reference evidence="7 8" key="1">
    <citation type="submission" date="2016-11" db="EMBL/GenBank/DDBJ databases">
        <authorList>
            <person name="Jaros S."/>
            <person name="Januszkiewicz K."/>
            <person name="Wedrychowicz H."/>
        </authorList>
    </citation>
    <scope>NUCLEOTIDE SEQUENCE [LARGE SCALE GENOMIC DNA]</scope>
    <source>
        <strain evidence="7 8">DSM 19436</strain>
    </source>
</reference>
<dbReference type="GO" id="GO:0003677">
    <property type="term" value="F:DNA binding"/>
    <property type="evidence" value="ECO:0007669"/>
    <property type="project" value="UniProtKB-KW"/>
</dbReference>
<dbReference type="PANTHER" id="PTHR30349:SF41">
    <property type="entry name" value="INTEGRASE_RECOMBINASE PROTEIN MJ0367-RELATED"/>
    <property type="match status" value="1"/>
</dbReference>
<keyword evidence="2" id="KW-0229">DNA integration</keyword>
<dbReference type="AlphaFoldDB" id="A0A1M5IWA4"/>
<dbReference type="SUPFAM" id="SSF56349">
    <property type="entry name" value="DNA breaking-rejoining enzymes"/>
    <property type="match status" value="1"/>
</dbReference>
<dbReference type="Gene3D" id="1.10.150.130">
    <property type="match status" value="1"/>
</dbReference>
<evidence type="ECO:0000313" key="7">
    <source>
        <dbReference type="EMBL" id="SHG32602.1"/>
    </source>
</evidence>
<keyword evidence="3" id="KW-0238">DNA-binding</keyword>
<dbReference type="PROSITE" id="PS51898">
    <property type="entry name" value="TYR_RECOMBINASE"/>
    <property type="match status" value="1"/>
</dbReference>
<gene>
    <name evidence="7" type="ORF">SAMN02745157_4021</name>
</gene>
<proteinExistence type="inferred from homology"/>
<evidence type="ECO:0000259" key="6">
    <source>
        <dbReference type="PROSITE" id="PS51898"/>
    </source>
</evidence>
<keyword evidence="4" id="KW-0233">DNA recombination</keyword>
<dbReference type="Proteomes" id="UP000184485">
    <property type="component" value="Unassembled WGS sequence"/>
</dbReference>
<dbReference type="InterPro" id="IPR050090">
    <property type="entry name" value="Tyrosine_recombinase_XerCD"/>
</dbReference>
<dbReference type="InterPro" id="IPR013762">
    <property type="entry name" value="Integrase-like_cat_sf"/>
</dbReference>
<dbReference type="Gene3D" id="1.10.443.10">
    <property type="entry name" value="Intergrase catalytic core"/>
    <property type="match status" value="1"/>
</dbReference>
<dbReference type="GO" id="GO:0006310">
    <property type="term" value="P:DNA recombination"/>
    <property type="evidence" value="ECO:0007669"/>
    <property type="project" value="UniProtKB-KW"/>
</dbReference>
<organism evidence="7 8">
    <name type="scientific">Kaistia soli DSM 19436</name>
    <dbReference type="NCBI Taxonomy" id="1122133"/>
    <lineage>
        <taxon>Bacteria</taxon>
        <taxon>Pseudomonadati</taxon>
        <taxon>Pseudomonadota</taxon>
        <taxon>Alphaproteobacteria</taxon>
        <taxon>Hyphomicrobiales</taxon>
        <taxon>Kaistiaceae</taxon>
        <taxon>Kaistia</taxon>
    </lineage>
</organism>
<evidence type="ECO:0000256" key="5">
    <source>
        <dbReference type="SAM" id="MobiDB-lite"/>
    </source>
</evidence>
<feature type="region of interest" description="Disordered" evidence="5">
    <location>
        <begin position="342"/>
        <end position="362"/>
    </location>
</feature>
<evidence type="ECO:0000256" key="3">
    <source>
        <dbReference type="ARBA" id="ARBA00023125"/>
    </source>
</evidence>
<dbReference type="RefSeq" id="WP_073056415.1">
    <property type="nucleotide sequence ID" value="NZ_FQUP01000004.1"/>
</dbReference>
<dbReference type="STRING" id="1122133.SAMN02745157_4021"/>
<evidence type="ECO:0000256" key="2">
    <source>
        <dbReference type="ARBA" id="ARBA00022908"/>
    </source>
</evidence>
<evidence type="ECO:0000313" key="8">
    <source>
        <dbReference type="Proteomes" id="UP000184485"/>
    </source>
</evidence>
<dbReference type="InterPro" id="IPR002104">
    <property type="entry name" value="Integrase_catalytic"/>
</dbReference>
<evidence type="ECO:0000256" key="4">
    <source>
        <dbReference type="ARBA" id="ARBA00023172"/>
    </source>
</evidence>
<dbReference type="PANTHER" id="PTHR30349">
    <property type="entry name" value="PHAGE INTEGRASE-RELATED"/>
    <property type="match status" value="1"/>
</dbReference>
<evidence type="ECO:0000256" key="1">
    <source>
        <dbReference type="ARBA" id="ARBA00008857"/>
    </source>
</evidence>
<dbReference type="EMBL" id="FQUP01000004">
    <property type="protein sequence ID" value="SHG32602.1"/>
    <property type="molecule type" value="Genomic_DNA"/>
</dbReference>
<dbReference type="InterPro" id="IPR011010">
    <property type="entry name" value="DNA_brk_join_enz"/>
</dbReference>
<sequence>MGRSSDADRRHLEQHHGQWRVVVAVPRGLHRQLGTKLKRSLQTDSLAVANRLKWPVVAELKAFISNAGDDSGKSKLLQEAVEMARLRRLARDDHDIETIDLGIELRAEEIAGAPVGIETDPDTGREEPAFDPARSRVAGHYMAVARGEATPLDLHHAAYKASMSVKARTLADDDRALDYLTQWCRANHLRPAVEAITPKLAGRFMDELAGMTKGVSPVTLNKYLRRLSRYWQWMEKRHYAASNVWHGKTLEEPTSRGGEEERPFTDAEMLMLLDGPASPVMADLMRIGALTGARLDAIVCLSVGECSDGYFRFKPQKREKEARACPIHPALLRIIARRTEGKDHSDPLFPEWPGPKKAGSMRERSFKASNQFTDYRRQVGVDEVIPGKRRSLVNFHSFRRWFITKAEQAGQPEHIIASVVGHKRQGMTLGRYSSGPLFEQARQCVEAVSLPTRESLSGAARGLKEVARRG</sequence>
<accession>A0A1M5IWA4</accession>